<dbReference type="InterPro" id="IPR013096">
    <property type="entry name" value="Cupin_2"/>
</dbReference>
<keyword evidence="1" id="KW-0805">Transcription regulation</keyword>
<evidence type="ECO:0000313" key="5">
    <source>
        <dbReference type="EMBL" id="QIM54820.1"/>
    </source>
</evidence>
<protein>
    <submittedName>
        <fullName evidence="5">AraC family transcriptional regulator</fullName>
    </submittedName>
</protein>
<dbReference type="Proteomes" id="UP000503162">
    <property type="component" value="Chromosome"/>
</dbReference>
<dbReference type="InterPro" id="IPR011051">
    <property type="entry name" value="RmlC_Cupin_sf"/>
</dbReference>
<evidence type="ECO:0000256" key="1">
    <source>
        <dbReference type="ARBA" id="ARBA00023015"/>
    </source>
</evidence>
<dbReference type="EMBL" id="CP049989">
    <property type="protein sequence ID" value="QIM54820.1"/>
    <property type="molecule type" value="Genomic_DNA"/>
</dbReference>
<evidence type="ECO:0000256" key="2">
    <source>
        <dbReference type="ARBA" id="ARBA00023125"/>
    </source>
</evidence>
<keyword evidence="6" id="KW-1185">Reference proteome</keyword>
<accession>A0A6G8IPD4</accession>
<dbReference type="GO" id="GO:0043565">
    <property type="term" value="F:sequence-specific DNA binding"/>
    <property type="evidence" value="ECO:0007669"/>
    <property type="project" value="InterPro"/>
</dbReference>
<evidence type="ECO:0000259" key="4">
    <source>
        <dbReference type="PROSITE" id="PS01124"/>
    </source>
</evidence>
<name>A0A6G8IPD4_9BURK</name>
<dbReference type="Pfam" id="PF12833">
    <property type="entry name" value="HTH_18"/>
    <property type="match status" value="1"/>
</dbReference>
<dbReference type="PROSITE" id="PS01124">
    <property type="entry name" value="HTH_ARAC_FAMILY_2"/>
    <property type="match status" value="1"/>
</dbReference>
<proteinExistence type="predicted"/>
<dbReference type="KEGG" id="hcz:G9Q37_16000"/>
<reference evidence="5 6" key="1">
    <citation type="submission" date="2020-03" db="EMBL/GenBank/DDBJ databases">
        <title>Hydrogenophaga sp. nov. isolated from cyanobacterial mat.</title>
        <authorList>
            <person name="Thorat V."/>
            <person name="Kirdat K."/>
            <person name="Tiwarekar B."/>
            <person name="Costa E.D."/>
            <person name="Yadav A."/>
        </authorList>
    </citation>
    <scope>NUCLEOTIDE SEQUENCE [LARGE SCALE GENOMIC DNA]</scope>
    <source>
        <strain evidence="5 6">BA0156</strain>
    </source>
</reference>
<dbReference type="InterPro" id="IPR014710">
    <property type="entry name" value="RmlC-like_jellyroll"/>
</dbReference>
<dbReference type="AlphaFoldDB" id="A0A6G8IPD4"/>
<evidence type="ECO:0000313" key="6">
    <source>
        <dbReference type="Proteomes" id="UP000503162"/>
    </source>
</evidence>
<dbReference type="GO" id="GO:0003700">
    <property type="term" value="F:DNA-binding transcription factor activity"/>
    <property type="evidence" value="ECO:0007669"/>
    <property type="project" value="InterPro"/>
</dbReference>
<dbReference type="InterPro" id="IPR018060">
    <property type="entry name" value="HTH_AraC"/>
</dbReference>
<dbReference type="Gene3D" id="2.60.120.10">
    <property type="entry name" value="Jelly Rolls"/>
    <property type="match status" value="1"/>
</dbReference>
<dbReference type="PANTHER" id="PTHR46796">
    <property type="entry name" value="HTH-TYPE TRANSCRIPTIONAL ACTIVATOR RHAS-RELATED"/>
    <property type="match status" value="1"/>
</dbReference>
<feature type="domain" description="HTH araC/xylS-type" evidence="4">
    <location>
        <begin position="143"/>
        <end position="233"/>
    </location>
</feature>
<dbReference type="SUPFAM" id="SSF51182">
    <property type="entry name" value="RmlC-like cupins"/>
    <property type="match status" value="1"/>
</dbReference>
<dbReference type="Gene3D" id="1.10.10.60">
    <property type="entry name" value="Homeodomain-like"/>
    <property type="match status" value="1"/>
</dbReference>
<dbReference type="InterPro" id="IPR050204">
    <property type="entry name" value="AraC_XylS_family_regulators"/>
</dbReference>
<sequence length="233" mass="25235">MGGGAHDHLSVRAYGASPGSHEHDHFQVLVGLEGVLELEVEGRGRRLAQGQGCVIAPGDRHDFEGRGATRCLVLDSHNPDWARATPTPAPGVSALARYLAEAIATPLPRARRLGADLLLEAWSRPDARTTAPAPRVRRTIDWTALSAWLAHRLDAPLSVADLAQRVHLSPSQFTARCQAEQGHSPMQWLRRQRLAQARAWRADGLSVADAARRAGYRSPSALTAALRRATSGR</sequence>
<gene>
    <name evidence="5" type="ORF">G9Q37_16000</name>
</gene>
<dbReference type="Pfam" id="PF07883">
    <property type="entry name" value="Cupin_2"/>
    <property type="match status" value="1"/>
</dbReference>
<dbReference type="PANTHER" id="PTHR46796:SF10">
    <property type="entry name" value="TRANSCRIPTIONAL ACTIVATOR FEAR"/>
    <property type="match status" value="1"/>
</dbReference>
<dbReference type="SMART" id="SM00342">
    <property type="entry name" value="HTH_ARAC"/>
    <property type="match status" value="1"/>
</dbReference>
<keyword evidence="3" id="KW-0804">Transcription</keyword>
<keyword evidence="2" id="KW-0238">DNA-binding</keyword>
<organism evidence="5 6">
    <name type="scientific">Hydrogenophaga crocea</name>
    <dbReference type="NCBI Taxonomy" id="2716225"/>
    <lineage>
        <taxon>Bacteria</taxon>
        <taxon>Pseudomonadati</taxon>
        <taxon>Pseudomonadota</taxon>
        <taxon>Betaproteobacteria</taxon>
        <taxon>Burkholderiales</taxon>
        <taxon>Comamonadaceae</taxon>
        <taxon>Hydrogenophaga</taxon>
    </lineage>
</organism>
<evidence type="ECO:0000256" key="3">
    <source>
        <dbReference type="ARBA" id="ARBA00023163"/>
    </source>
</evidence>